<name>M4DUR1_BRACM</name>
<dbReference type="OMA" id="CPDKPLG"/>
<dbReference type="Gramene" id="Bra020254.1">
    <property type="protein sequence ID" value="Bra020254.1-P"/>
    <property type="gene ID" value="Bra020254"/>
</dbReference>
<dbReference type="GO" id="GO:0036297">
    <property type="term" value="P:interstrand cross-link repair"/>
    <property type="evidence" value="ECO:0000318"/>
    <property type="project" value="GO_Central"/>
</dbReference>
<reference evidence="3 4" key="2">
    <citation type="journal article" date="2018" name="Hortic Res">
        <title>Improved Brassica rapa reference genome by single-molecule sequencing and chromosome conformation capture technologies.</title>
        <authorList>
            <person name="Zhang L."/>
            <person name="Cai X."/>
            <person name="Wu J."/>
            <person name="Liu M."/>
            <person name="Grob S."/>
            <person name="Cheng F."/>
            <person name="Liang J."/>
            <person name="Cai C."/>
            <person name="Liu Z."/>
            <person name="Liu B."/>
            <person name="Wang F."/>
            <person name="Li S."/>
            <person name="Liu F."/>
            <person name="Li X."/>
            <person name="Cheng L."/>
            <person name="Yang W."/>
            <person name="Li M.H."/>
            <person name="Grossniklaus U."/>
            <person name="Zheng H."/>
            <person name="Wang X."/>
        </authorList>
    </citation>
    <scope>NUCLEOTIDE SEQUENCE [LARGE SCALE GENOMIC DNA]</scope>
    <source>
        <strain evidence="3 4">cv. Chiifu-401-42</strain>
    </source>
</reference>
<accession>M4DUR1</accession>
<proteinExistence type="inferred from homology"/>
<dbReference type="PANTHER" id="PTHR14464:SF4">
    <property type="entry name" value="EXONUCLEASE V"/>
    <property type="match status" value="1"/>
</dbReference>
<evidence type="ECO:0000313" key="3">
    <source>
        <dbReference type="EnsemblPlants" id="Bra020254.1-P"/>
    </source>
</evidence>
<evidence type="ECO:0000256" key="2">
    <source>
        <dbReference type="SAM" id="MobiDB-lite"/>
    </source>
</evidence>
<dbReference type="RefSeq" id="XP_009126613.2">
    <property type="nucleotide sequence ID" value="XM_009128365.2"/>
</dbReference>
<organism evidence="3 4">
    <name type="scientific">Brassica campestris</name>
    <name type="common">Field mustard</name>
    <dbReference type="NCBI Taxonomy" id="3711"/>
    <lineage>
        <taxon>Eukaryota</taxon>
        <taxon>Viridiplantae</taxon>
        <taxon>Streptophyta</taxon>
        <taxon>Embryophyta</taxon>
        <taxon>Tracheophyta</taxon>
        <taxon>Spermatophyta</taxon>
        <taxon>Magnoliopsida</taxon>
        <taxon>eudicotyledons</taxon>
        <taxon>Gunneridae</taxon>
        <taxon>Pentapetalae</taxon>
        <taxon>rosids</taxon>
        <taxon>malvids</taxon>
        <taxon>Brassicales</taxon>
        <taxon>Brassicaceae</taxon>
        <taxon>Brassiceae</taxon>
        <taxon>Brassica</taxon>
    </lineage>
</organism>
<dbReference type="STRING" id="51351.M4DUR1"/>
<dbReference type="FunCoup" id="M4DUR1">
    <property type="interactions" value="2401"/>
</dbReference>
<dbReference type="Proteomes" id="UP000011750">
    <property type="component" value="Chromosome A02"/>
</dbReference>
<evidence type="ECO:0000313" key="4">
    <source>
        <dbReference type="Proteomes" id="UP000011750"/>
    </source>
</evidence>
<reference evidence="3" key="3">
    <citation type="submission" date="2023-03" db="UniProtKB">
        <authorList>
            <consortium name="EnsemblPlants"/>
        </authorList>
    </citation>
    <scope>IDENTIFICATION</scope>
    <source>
        <strain evidence="3">cv. Chiifu-401-42</strain>
    </source>
</reference>
<dbReference type="SMR" id="M4DUR1"/>
<keyword evidence="4" id="KW-1185">Reference proteome</keyword>
<dbReference type="AlphaFoldDB" id="M4DUR1"/>
<dbReference type="InterPro" id="IPR011604">
    <property type="entry name" value="PDDEXK-like_dom_sf"/>
</dbReference>
<dbReference type="GO" id="GO:0045145">
    <property type="term" value="F:single-stranded DNA 5'-3' DNA exonuclease activity"/>
    <property type="evidence" value="ECO:0000318"/>
    <property type="project" value="GO_Central"/>
</dbReference>
<comment type="similarity">
    <text evidence="1">Belongs to the EXO5 family.</text>
</comment>
<dbReference type="OrthoDB" id="354769at2759"/>
<reference evidence="3 4" key="1">
    <citation type="journal article" date="2011" name="Nat. Genet.">
        <title>The genome of the mesopolyploid crop species Brassica rapa.</title>
        <authorList>
            <consortium name="Brassica rapa Genome Sequencing Project Consortium"/>
            <person name="Wang X."/>
            <person name="Wang H."/>
            <person name="Wang J."/>
            <person name="Sun R."/>
            <person name="Wu J."/>
            <person name="Liu S."/>
            <person name="Bai Y."/>
            <person name="Mun J.H."/>
            <person name="Bancroft I."/>
            <person name="Cheng F."/>
            <person name="Huang S."/>
            <person name="Li X."/>
            <person name="Hua W."/>
            <person name="Wang J."/>
            <person name="Wang X."/>
            <person name="Freeling M."/>
            <person name="Pires J.C."/>
            <person name="Paterson A.H."/>
            <person name="Chalhoub B."/>
            <person name="Wang B."/>
            <person name="Hayward A."/>
            <person name="Sharpe A.G."/>
            <person name="Park B.S."/>
            <person name="Weisshaar B."/>
            <person name="Liu B."/>
            <person name="Li B."/>
            <person name="Liu B."/>
            <person name="Tong C."/>
            <person name="Song C."/>
            <person name="Duran C."/>
            <person name="Peng C."/>
            <person name="Geng C."/>
            <person name="Koh C."/>
            <person name="Lin C."/>
            <person name="Edwards D."/>
            <person name="Mu D."/>
            <person name="Shen D."/>
            <person name="Soumpourou E."/>
            <person name="Li F."/>
            <person name="Fraser F."/>
            <person name="Conant G."/>
            <person name="Lassalle G."/>
            <person name="King G.J."/>
            <person name="Bonnema G."/>
            <person name="Tang H."/>
            <person name="Wang H."/>
            <person name="Belcram H."/>
            <person name="Zhou H."/>
            <person name="Hirakawa H."/>
            <person name="Abe H."/>
            <person name="Guo H."/>
            <person name="Wang H."/>
            <person name="Jin H."/>
            <person name="Parkin I.A."/>
            <person name="Batley J."/>
            <person name="Kim J.S."/>
            <person name="Just J."/>
            <person name="Li J."/>
            <person name="Xu J."/>
            <person name="Deng J."/>
            <person name="Kim J.A."/>
            <person name="Li J."/>
            <person name="Yu J."/>
            <person name="Meng J."/>
            <person name="Wang J."/>
            <person name="Min J."/>
            <person name="Poulain J."/>
            <person name="Wang J."/>
            <person name="Hatakeyama K."/>
            <person name="Wu K."/>
            <person name="Wang L."/>
            <person name="Fang L."/>
            <person name="Trick M."/>
            <person name="Links M.G."/>
            <person name="Zhao M."/>
            <person name="Jin M."/>
            <person name="Ramchiary N."/>
            <person name="Drou N."/>
            <person name="Berkman P.J."/>
            <person name="Cai Q."/>
            <person name="Huang Q."/>
            <person name="Li R."/>
            <person name="Tabata S."/>
            <person name="Cheng S."/>
            <person name="Zhang S."/>
            <person name="Zhang S."/>
            <person name="Huang S."/>
            <person name="Sato S."/>
            <person name="Sun S."/>
            <person name="Kwon S.J."/>
            <person name="Choi S.R."/>
            <person name="Lee T.H."/>
            <person name="Fan W."/>
            <person name="Zhao X."/>
            <person name="Tan X."/>
            <person name="Xu X."/>
            <person name="Wang Y."/>
            <person name="Qiu Y."/>
            <person name="Yin Y."/>
            <person name="Li Y."/>
            <person name="Du Y."/>
            <person name="Liao Y."/>
            <person name="Lim Y."/>
            <person name="Narusaka Y."/>
            <person name="Wang Y."/>
            <person name="Wang Z."/>
            <person name="Li Z."/>
            <person name="Wang Z."/>
            <person name="Xiong Z."/>
            <person name="Zhang Z."/>
        </authorList>
    </citation>
    <scope>NUCLEOTIDE SEQUENCE [LARGE SCALE GENOMIC DNA]</scope>
    <source>
        <strain evidence="3 4">cv. Chiifu-401-42</strain>
    </source>
</reference>
<dbReference type="GeneID" id="103851511"/>
<dbReference type="InParanoid" id="M4DUR1"/>
<dbReference type="EnsemblPlants" id="Bra020254.1">
    <property type="protein sequence ID" value="Bra020254.1-P"/>
    <property type="gene ID" value="Bra020254"/>
</dbReference>
<dbReference type="GO" id="GO:0005634">
    <property type="term" value="C:nucleus"/>
    <property type="evidence" value="ECO:0000318"/>
    <property type="project" value="GO_Central"/>
</dbReference>
<dbReference type="HOGENOM" id="CLU_013225_0_0_1"/>
<dbReference type="InterPro" id="IPR019190">
    <property type="entry name" value="EXOV"/>
</dbReference>
<protein>
    <recommendedName>
        <fullName evidence="5">Exonuclease V, chloroplastic</fullName>
    </recommendedName>
</protein>
<dbReference type="Gene3D" id="3.90.320.10">
    <property type="match status" value="1"/>
</dbReference>
<feature type="compositionally biased region" description="Low complexity" evidence="2">
    <location>
        <begin position="9"/>
        <end position="22"/>
    </location>
</feature>
<sequence length="430" mass="48653">MAESHSESTSDSLTTTSDQSATIPISTPRSNHVPEIPIEIITEEEMAILDAAFAATRSFLPSAIRSAASSSSPSRIIAGEISKTARSVAMFSKRKLSACSSVDIEDSLLHRFRKNQALGVTDLTGTEWCEKQMENVLCLGRRKVSKAMKLGQARHLELEEEVVKRVRVKVESNEDKWALKLLSSIAGVNQFLFEGRTRELLLIGFVGGQWIVGVIDEVRKASAEESSDTGPLLIDTKTRGRDTLPAEPQRRNGRLQVMLYKLLWDTVVREEFPATRFFNYFALNRHEVLSQDVRDNIAGAGISAQTLEEIVRYYESTFKMLPVANDQLLLRYEFQKDRSIIAEIRFAHDPEWVMSKFKEVIEFWRSEREAEYTPEEERWKCRYCQFAKSCPGNPSLQSPESCYELTTERASSFRKLTCVSSSANMCLFSG</sequence>
<feature type="region of interest" description="Disordered" evidence="2">
    <location>
        <begin position="1"/>
        <end position="30"/>
    </location>
</feature>
<dbReference type="KEGG" id="brp:103851511"/>
<evidence type="ECO:0000256" key="1">
    <source>
        <dbReference type="ARBA" id="ARBA00009797"/>
    </source>
</evidence>
<dbReference type="Pfam" id="PF09810">
    <property type="entry name" value="Exo5"/>
    <property type="match status" value="3"/>
</dbReference>
<dbReference type="eggNOG" id="KOG4760">
    <property type="taxonomic scope" value="Eukaryota"/>
</dbReference>
<evidence type="ECO:0008006" key="5">
    <source>
        <dbReference type="Google" id="ProtNLM"/>
    </source>
</evidence>
<dbReference type="PANTHER" id="PTHR14464">
    <property type="entry name" value="EXONUCLEASE V"/>
    <property type="match status" value="1"/>
</dbReference>